<dbReference type="Pfam" id="PF00753">
    <property type="entry name" value="Lactamase_B"/>
    <property type="match status" value="1"/>
</dbReference>
<dbReference type="Proteomes" id="UP000198518">
    <property type="component" value="Unassembled WGS sequence"/>
</dbReference>
<accession>A0A1I0QU11</accession>
<reference evidence="2 3" key="1">
    <citation type="submission" date="2016-10" db="EMBL/GenBank/DDBJ databases">
        <authorList>
            <person name="de Groot N.N."/>
        </authorList>
    </citation>
    <scope>NUCLEOTIDE SEQUENCE [LARGE SCALE GENOMIC DNA]</scope>
    <source>
        <strain evidence="2 3">CGMCC 1.5337</strain>
    </source>
</reference>
<keyword evidence="3" id="KW-1185">Reference proteome</keyword>
<name>A0A1I0QU11_9EURY</name>
<dbReference type="Gene3D" id="3.60.15.10">
    <property type="entry name" value="Ribonuclease Z/Hydroxyacylglutathione hydrolase-like"/>
    <property type="match status" value="1"/>
</dbReference>
<organism evidence="2 3">
    <name type="scientific">Halobacterium jilantaiense</name>
    <dbReference type="NCBI Taxonomy" id="355548"/>
    <lineage>
        <taxon>Archaea</taxon>
        <taxon>Methanobacteriati</taxon>
        <taxon>Methanobacteriota</taxon>
        <taxon>Stenosarchaea group</taxon>
        <taxon>Halobacteria</taxon>
        <taxon>Halobacteriales</taxon>
        <taxon>Halobacteriaceae</taxon>
        <taxon>Halobacterium</taxon>
    </lineage>
</organism>
<dbReference type="CDD" id="cd07721">
    <property type="entry name" value="yflN-like_MBL-fold"/>
    <property type="match status" value="1"/>
</dbReference>
<dbReference type="STRING" id="355548.SAMN04487945_2958"/>
<proteinExistence type="predicted"/>
<dbReference type="OrthoDB" id="197151at2157"/>
<dbReference type="InterPro" id="IPR036866">
    <property type="entry name" value="RibonucZ/Hydroxyglut_hydro"/>
</dbReference>
<dbReference type="AlphaFoldDB" id="A0A1I0QU11"/>
<evidence type="ECO:0000259" key="1">
    <source>
        <dbReference type="SMART" id="SM00849"/>
    </source>
</evidence>
<dbReference type="PANTHER" id="PTHR42951">
    <property type="entry name" value="METALLO-BETA-LACTAMASE DOMAIN-CONTAINING"/>
    <property type="match status" value="1"/>
</dbReference>
<evidence type="ECO:0000313" key="2">
    <source>
        <dbReference type="EMBL" id="SEW30773.1"/>
    </source>
</evidence>
<sequence>MRLAPSVYAFPVTVERDGREATYHPAGVETDDGLVLVDTTLPGHLDDLAAALDDEEFRLRDVEYVVITHEDSDHAGCLAALTEETDATVLAAIGDSPVVEGDREPRGGSAYPPADVDVRVTHGTELHTDAGPLRVVDTPGHTEGHVSLHLPDRGFLLAGDALTADGGDLAGPIPEFTEDMDAALDSVARLGDLDIDGVLAFHGGPVDATDDDIRELHASLST</sequence>
<evidence type="ECO:0000313" key="3">
    <source>
        <dbReference type="Proteomes" id="UP000198518"/>
    </source>
</evidence>
<feature type="domain" description="Metallo-beta-lactamase" evidence="1">
    <location>
        <begin position="22"/>
        <end position="202"/>
    </location>
</feature>
<protein>
    <submittedName>
        <fullName evidence="2">Glyoxylase, beta-lactamase superfamily II</fullName>
    </submittedName>
</protein>
<dbReference type="SUPFAM" id="SSF56281">
    <property type="entry name" value="Metallo-hydrolase/oxidoreductase"/>
    <property type="match status" value="1"/>
</dbReference>
<dbReference type="PANTHER" id="PTHR42951:SF17">
    <property type="entry name" value="METALLO-BETA-LACTAMASE DOMAIN-CONTAINING PROTEIN"/>
    <property type="match status" value="1"/>
</dbReference>
<dbReference type="EMBL" id="FOJA01000001">
    <property type="protein sequence ID" value="SEW30773.1"/>
    <property type="molecule type" value="Genomic_DNA"/>
</dbReference>
<dbReference type="RefSeq" id="WP_089670235.1">
    <property type="nucleotide sequence ID" value="NZ_FOJA01000001.1"/>
</dbReference>
<dbReference type="InterPro" id="IPR001279">
    <property type="entry name" value="Metallo-B-lactamas"/>
</dbReference>
<dbReference type="InterPro" id="IPR050855">
    <property type="entry name" value="NDM-1-like"/>
</dbReference>
<gene>
    <name evidence="2" type="ORF">SAMN04487945_2958</name>
</gene>
<dbReference type="SMART" id="SM00849">
    <property type="entry name" value="Lactamase_B"/>
    <property type="match status" value="1"/>
</dbReference>